<dbReference type="Proteomes" id="UP001300383">
    <property type="component" value="Unassembled WGS sequence"/>
</dbReference>
<feature type="compositionally biased region" description="Acidic residues" evidence="1">
    <location>
        <begin position="425"/>
        <end position="480"/>
    </location>
</feature>
<proteinExistence type="predicted"/>
<feature type="compositionally biased region" description="Basic and acidic residues" evidence="1">
    <location>
        <begin position="531"/>
        <end position="549"/>
    </location>
</feature>
<feature type="domain" description="Cadherin-like beta-sandwich-like" evidence="4">
    <location>
        <begin position="37"/>
        <end position="118"/>
    </location>
</feature>
<evidence type="ECO:0000313" key="5">
    <source>
        <dbReference type="EMBL" id="MDI9242673.1"/>
    </source>
</evidence>
<dbReference type="InterPro" id="IPR025883">
    <property type="entry name" value="Cadherin-like_domain"/>
</dbReference>
<feature type="region of interest" description="Disordered" evidence="1">
    <location>
        <begin position="323"/>
        <end position="370"/>
    </location>
</feature>
<feature type="chain" id="PRO_5042941385" evidence="3">
    <location>
        <begin position="29"/>
        <end position="587"/>
    </location>
</feature>
<keyword evidence="3" id="KW-0732">Signal</keyword>
<keyword evidence="6" id="KW-1185">Reference proteome</keyword>
<accession>A0AAP4BCT6</accession>
<dbReference type="AlphaFoldDB" id="A0AAP4BCT6"/>
<evidence type="ECO:0000313" key="6">
    <source>
        <dbReference type="Proteomes" id="UP001300383"/>
    </source>
</evidence>
<feature type="compositionally biased region" description="Acidic residues" evidence="1">
    <location>
        <begin position="334"/>
        <end position="362"/>
    </location>
</feature>
<protein>
    <submittedName>
        <fullName evidence="5">Cadherin-like beta sandwich domain-containing protein</fullName>
    </submittedName>
</protein>
<feature type="compositionally biased region" description="Polar residues" evidence="1">
    <location>
        <begin position="144"/>
        <end position="187"/>
    </location>
</feature>
<keyword evidence="2" id="KW-0472">Membrane</keyword>
<feature type="signal peptide" evidence="3">
    <location>
        <begin position="1"/>
        <end position="28"/>
    </location>
</feature>
<gene>
    <name evidence="5" type="ORF">QJ036_09340</name>
</gene>
<dbReference type="Pfam" id="PF12733">
    <property type="entry name" value="Cadherin-like"/>
    <property type="match status" value="1"/>
</dbReference>
<name>A0AAP4BCT6_9FIRM</name>
<keyword evidence="2" id="KW-1133">Transmembrane helix</keyword>
<evidence type="ECO:0000256" key="3">
    <source>
        <dbReference type="SAM" id="SignalP"/>
    </source>
</evidence>
<sequence length="587" mass="63053">MKLRMKRFLSLLLVCGMLAAGLSLTAFATGGTGDATLASLEVSPGTLSPEFSPSTYEYRVEVSAECDKLLVNAQTTDSGAKMVIAGNSGLKMGENPVIISVTAADGVTTAKYTIRVVRGASESQTAAQTAGNQIPSSPLIVGTTAANAPSETGSTQSTEAETQSGEEGTQSGEAGTQDGTEAQNSGASPAGTVVLGGRSYTIETPAEELVPSGFTPADITIGGQTVSGWMFPSSYDADGFYLIYGTNQEGKTSFFIYDQSEGTVISAPSGLVTMGQENQISQSKLQTAQDSYQKSMRIRMMIIIGLAVLCFILLIALTASMTRKRHDQEGGHDEYDEYDDGPSGDEEDEPFDDEDYEDESYDGEAYGEAYEDDDYYDLDGEDEEAEAHMWASTEDHAAEYEEEPVIPEEEPEYEDDDLKPVAAEPEYEDDDLEPVAAEPEYEDDDLEPAAAEPEYEDDDLEPVAAEPEYEEDDLDSDFDLLEALLSDSVPGGRVDGGEKPINPVRQLAAEKPYNPVRESGAAKSAGLSEQPVKEKAASRSEQPVKEKAASRSGQPAKEKQVRPTRQSAVSDEVLDLDDDDDFEILDL</sequence>
<evidence type="ECO:0000256" key="2">
    <source>
        <dbReference type="SAM" id="Phobius"/>
    </source>
</evidence>
<organism evidence="5 6">
    <name type="scientific">Fusibacillus kribbianus</name>
    <dbReference type="NCBI Taxonomy" id="3044208"/>
    <lineage>
        <taxon>Bacteria</taxon>
        <taxon>Bacillati</taxon>
        <taxon>Bacillota</taxon>
        <taxon>Clostridia</taxon>
        <taxon>Lachnospirales</taxon>
        <taxon>Lachnospiraceae</taxon>
        <taxon>Fusibacillus</taxon>
    </lineage>
</organism>
<dbReference type="RefSeq" id="WP_283231118.1">
    <property type="nucleotide sequence ID" value="NZ_JASGBQ010000016.1"/>
</dbReference>
<feature type="transmembrane region" description="Helical" evidence="2">
    <location>
        <begin position="298"/>
        <end position="319"/>
    </location>
</feature>
<feature type="region of interest" description="Disordered" evidence="1">
    <location>
        <begin position="386"/>
        <end position="587"/>
    </location>
</feature>
<feature type="region of interest" description="Disordered" evidence="1">
    <location>
        <begin position="120"/>
        <end position="192"/>
    </location>
</feature>
<feature type="compositionally biased region" description="Polar residues" evidence="1">
    <location>
        <begin position="121"/>
        <end position="136"/>
    </location>
</feature>
<keyword evidence="2" id="KW-0812">Transmembrane</keyword>
<evidence type="ECO:0000259" key="4">
    <source>
        <dbReference type="Pfam" id="PF12733"/>
    </source>
</evidence>
<reference evidence="5 6" key="1">
    <citation type="submission" date="2023-05" db="EMBL/GenBank/DDBJ databases">
        <title>[ruminococcus] sp. nov., isolated from a pig farm feces dump.</title>
        <authorList>
            <person name="Chang Y.-H."/>
        </authorList>
    </citation>
    <scope>NUCLEOTIDE SEQUENCE [LARGE SCALE GENOMIC DNA]</scope>
    <source>
        <strain evidence="5 6">YH-rum2234</strain>
    </source>
</reference>
<dbReference type="EMBL" id="JASGBQ010000016">
    <property type="protein sequence ID" value="MDI9242673.1"/>
    <property type="molecule type" value="Genomic_DNA"/>
</dbReference>
<feature type="compositionally biased region" description="Acidic residues" evidence="1">
    <location>
        <begin position="572"/>
        <end position="587"/>
    </location>
</feature>
<evidence type="ECO:0000256" key="1">
    <source>
        <dbReference type="SAM" id="MobiDB-lite"/>
    </source>
</evidence>
<feature type="compositionally biased region" description="Acidic residues" evidence="1">
    <location>
        <begin position="400"/>
        <end position="417"/>
    </location>
</feature>
<comment type="caution">
    <text evidence="5">The sequence shown here is derived from an EMBL/GenBank/DDBJ whole genome shotgun (WGS) entry which is preliminary data.</text>
</comment>